<keyword evidence="3" id="KW-1185">Reference proteome</keyword>
<gene>
    <name evidence="2" type="ORF">FUA26_00475</name>
</gene>
<dbReference type="EMBL" id="VOSC01000005">
    <property type="protein sequence ID" value="TXE15016.1"/>
    <property type="molecule type" value="Genomic_DNA"/>
</dbReference>
<evidence type="ECO:0000313" key="3">
    <source>
        <dbReference type="Proteomes" id="UP000321790"/>
    </source>
</evidence>
<keyword evidence="1" id="KW-0472">Membrane</keyword>
<keyword evidence="1" id="KW-1133">Transmembrane helix</keyword>
<evidence type="ECO:0000256" key="1">
    <source>
        <dbReference type="SAM" id="Phobius"/>
    </source>
</evidence>
<feature type="transmembrane region" description="Helical" evidence="1">
    <location>
        <begin position="7"/>
        <end position="23"/>
    </location>
</feature>
<comment type="caution">
    <text evidence="2">The sequence shown here is derived from an EMBL/GenBank/DDBJ whole genome shotgun (WGS) entry which is preliminary data.</text>
</comment>
<name>A0A5C7B1L6_9FLAO</name>
<proteinExistence type="predicted"/>
<protein>
    <submittedName>
        <fullName evidence="2">Uncharacterized protein</fullName>
    </submittedName>
</protein>
<dbReference type="OrthoDB" id="1440507at2"/>
<evidence type="ECO:0000313" key="2">
    <source>
        <dbReference type="EMBL" id="TXE15016.1"/>
    </source>
</evidence>
<dbReference type="RefSeq" id="WP_147130395.1">
    <property type="nucleotide sequence ID" value="NZ_VOSC01000005.1"/>
</dbReference>
<dbReference type="AlphaFoldDB" id="A0A5C7B1L6"/>
<accession>A0A5C7B1L6</accession>
<organism evidence="2 3">
    <name type="scientific">Seonamhaeicola algicola</name>
    <dbReference type="NCBI Taxonomy" id="1719036"/>
    <lineage>
        <taxon>Bacteria</taxon>
        <taxon>Pseudomonadati</taxon>
        <taxon>Bacteroidota</taxon>
        <taxon>Flavobacteriia</taxon>
        <taxon>Flavobacteriales</taxon>
        <taxon>Flavobacteriaceae</taxon>
    </lineage>
</organism>
<sequence length="175" mass="19712">MKSKTPLWIIIVLLLLFIFWKFYNEPQPVVPEAPKQAINYDDANTLEEEYKMTRWQILNDTLKLKTPDGTPAADTREFLFSLDTLKQYIDYVEYHANEMGYSNLGIRIYNAAYPKGSASPDAGFSTVVLVPTGNKTDTQKAGFLVNTSTSLLMNDNINSLKALNFAHAGKPPKDL</sequence>
<dbReference type="Proteomes" id="UP000321790">
    <property type="component" value="Unassembled WGS sequence"/>
</dbReference>
<reference evidence="3" key="1">
    <citation type="submission" date="2019-08" db="EMBL/GenBank/DDBJ databases">
        <title>Seonamhaeicola sediminis sp. nov., isolated from marine sediment.</title>
        <authorList>
            <person name="Cao W.R."/>
        </authorList>
    </citation>
    <scope>NUCLEOTIDE SEQUENCE [LARGE SCALE GENOMIC DNA]</scope>
    <source>
        <strain evidence="3">Gy8</strain>
    </source>
</reference>
<keyword evidence="1" id="KW-0812">Transmembrane</keyword>